<sequence length="349" mass="38420">MRNPDYREALELLLRRLGDRRAVVREVLVDSLRTQQRNLPEEERRLVREPLRLAPGMDFLALRRQLTGAQRRIGQSKDATTAGNGTRRIRLRLAVPGYGPQDAERLQRELERPQIDVVWPAGRVDVADELRVRIGEQLPGGGQIVAVPAGAVVVETAGGRVEVPVGDVQVRLDRFTRTGTAPVEDVVGVLVAVAAGAGVEDGRAVRTPLKRAVRQFAELDGRVTAKYRKEQGALRSLLVGDDEVAPCALCGRPFPVEFLVAAHVKKRQVATDDERQDLENIAMLACSFGCDKLFELGYVTVGEDGAVLTVSTGGPLDLHLELLRGRVTEALHASSAPYFRWHRENVFRG</sequence>
<reference evidence="1 2" key="1">
    <citation type="submission" date="2017-06" db="EMBL/GenBank/DDBJ databases">
        <title>Cultured bacterium strain Saccharothrix yanglingensis Hhs.015.</title>
        <authorList>
            <person name="Xia Y."/>
        </authorList>
    </citation>
    <scope>NUCLEOTIDE SEQUENCE [LARGE SCALE GENOMIC DNA]</scope>
    <source>
        <strain evidence="1 2">Hhs.015</strain>
    </source>
</reference>
<comment type="caution">
    <text evidence="1">The sequence shown here is derived from an EMBL/GenBank/DDBJ whole genome shotgun (WGS) entry which is preliminary data.</text>
</comment>
<evidence type="ECO:0000313" key="1">
    <source>
        <dbReference type="EMBL" id="MDQ2588451.1"/>
    </source>
</evidence>
<gene>
    <name evidence="1" type="ORF">CKY47_31760</name>
</gene>
<dbReference type="EMBL" id="NSDM01000019">
    <property type="protein sequence ID" value="MDQ2588451.1"/>
    <property type="molecule type" value="Genomic_DNA"/>
</dbReference>
<name>A0ABU0X8J1_9PSEU</name>
<proteinExistence type="predicted"/>
<organism evidence="1 2">
    <name type="scientific">Saccharothrix yanglingensis</name>
    <dbReference type="NCBI Taxonomy" id="659496"/>
    <lineage>
        <taxon>Bacteria</taxon>
        <taxon>Bacillati</taxon>
        <taxon>Actinomycetota</taxon>
        <taxon>Actinomycetes</taxon>
        <taxon>Pseudonocardiales</taxon>
        <taxon>Pseudonocardiaceae</taxon>
        <taxon>Saccharothrix</taxon>
    </lineage>
</organism>
<evidence type="ECO:0000313" key="2">
    <source>
        <dbReference type="Proteomes" id="UP001225605"/>
    </source>
</evidence>
<evidence type="ECO:0008006" key="3">
    <source>
        <dbReference type="Google" id="ProtNLM"/>
    </source>
</evidence>
<accession>A0ABU0X8J1</accession>
<dbReference type="Proteomes" id="UP001225605">
    <property type="component" value="Unassembled WGS sequence"/>
</dbReference>
<keyword evidence="2" id="KW-1185">Reference proteome</keyword>
<protein>
    <recommendedName>
        <fullName evidence="3">HNH endonuclease</fullName>
    </recommendedName>
</protein>